<dbReference type="GO" id="GO:0005975">
    <property type="term" value="P:carbohydrate metabolic process"/>
    <property type="evidence" value="ECO:0007669"/>
    <property type="project" value="InterPro"/>
</dbReference>
<proteinExistence type="inferred from homology"/>
<keyword evidence="3" id="KW-0326">Glycosidase</keyword>
<reference evidence="5" key="1">
    <citation type="journal article" date="2012" name="Nature">
        <title>The tomato genome sequence provides insights into fleshy fruit evolution.</title>
        <authorList>
            <consortium name="Tomato Genome Consortium"/>
        </authorList>
    </citation>
    <scope>NUCLEOTIDE SEQUENCE [LARGE SCALE GENOMIC DNA]</scope>
    <source>
        <strain evidence="5">cv. Heinz 1706</strain>
    </source>
</reference>
<dbReference type="PaxDb" id="4081-Solyc07g063390.2.1"/>
<evidence type="ECO:0000256" key="4">
    <source>
        <dbReference type="SAM" id="SignalP"/>
    </source>
</evidence>
<dbReference type="PRINTS" id="PR00131">
    <property type="entry name" value="GLHYDRLASE1"/>
</dbReference>
<dbReference type="EnsemblPlants" id="Solyc07g063390.3.1">
    <property type="protein sequence ID" value="Solyc07g063390.3.1"/>
    <property type="gene ID" value="Solyc07g063390.3"/>
</dbReference>
<dbReference type="OMA" id="MGGWANP"/>
<dbReference type="AlphaFoldDB" id="A0A3Q7HHP7"/>
<organism evidence="5">
    <name type="scientific">Solanum lycopersicum</name>
    <name type="common">Tomato</name>
    <name type="synonym">Lycopersicon esculentum</name>
    <dbReference type="NCBI Taxonomy" id="4081"/>
    <lineage>
        <taxon>Eukaryota</taxon>
        <taxon>Viridiplantae</taxon>
        <taxon>Streptophyta</taxon>
        <taxon>Embryophyta</taxon>
        <taxon>Tracheophyta</taxon>
        <taxon>Spermatophyta</taxon>
        <taxon>Magnoliopsida</taxon>
        <taxon>eudicotyledons</taxon>
        <taxon>Gunneridae</taxon>
        <taxon>Pentapetalae</taxon>
        <taxon>asterids</taxon>
        <taxon>lamiids</taxon>
        <taxon>Solanales</taxon>
        <taxon>Solanaceae</taxon>
        <taxon>Solanoideae</taxon>
        <taxon>Solaneae</taxon>
        <taxon>Solanum</taxon>
        <taxon>Solanum subgen. Lycopersicon</taxon>
    </lineage>
</organism>
<dbReference type="PANTHER" id="PTHR10353:SF175">
    <property type="entry name" value="BETA-GLUCOSIDASE 18-LIKE ISOFORM X1"/>
    <property type="match status" value="1"/>
</dbReference>
<dbReference type="PANTHER" id="PTHR10353">
    <property type="entry name" value="GLYCOSYL HYDROLASE"/>
    <property type="match status" value="1"/>
</dbReference>
<dbReference type="STRING" id="4081.A0A3Q7HHP7"/>
<evidence type="ECO:0000256" key="3">
    <source>
        <dbReference type="ARBA" id="ARBA00023295"/>
    </source>
</evidence>
<dbReference type="FunCoup" id="A0A3Q7HHP7">
    <property type="interactions" value="230"/>
</dbReference>
<evidence type="ECO:0000256" key="1">
    <source>
        <dbReference type="ARBA" id="ARBA00010838"/>
    </source>
</evidence>
<sequence length="959" mass="109842">MKISSSNYFSCLFFLCLLLFVCINSFEEQKNLKKSEFPDGFLFGITTSAYQIEGAILEDGKGLSNWDVFSHTKGTINNGDTGDVADDHYHRFQEDVELMHSIGLNSYRFSISWSRVLPRGSFGKVNFAGVTFYNELIDSLLLRGITAFVTLNHHDHPHELEEKHGGWLNPIMQEEFSYFAKICFESFGDRVKYWTTINEPNMFAEMAYVRGVYPPARCSPPFGNCSAGNSDTEPLVAMHNMLLAHAKAAKLYREHFQPKHGGMIGIVVHSFMYKPLRNNDFDRDAAHRAVLFTAAWVFDPLVHGDYPPEMRKYLADALPRFTSDERKLIKDSIDFMGINHYGTLYAKDCINSSCVCSNSSCIAGGDHPIHGYLITLGEKDGVSIGEPTGMSRFFVVPNGMEEIVDYMKKRYHNKPMFVTENGYASLNPTTAQADELQHDTKRVEFHKSYLASLARAIRKGADVRGYFIWSLMDNFEWTSGYELKFGLYYVDRHTLDRVPKLSAKWYTDFLTNKSLNAEKKENFITFNIKNGGNGDIADDHYHRYLEDIDIMESLGVNAYRFSISWSRVLPRITPFVTTHHNDYPQELEERYGAWLSPFMQEEFVHFASTCFKNFGDRVKYWATINEPNLFSELAYMKGIFPPSHCSPPFGKCGYGNSDIEPLLVVHNSILAHAKAVKIYRDQFQVEQRGMIGMVASAYMYKPMTDDEVDKKAATRALTLLDPLVHGDYPIEMRHYHGKKLPRFSFEEKLLIKKSIDFIGINHYSTLFVKDCLHSNCTCMHENNPTCSHGENHAIVGFLLTSGQNKDGEFIGDPMGLPGLYVVPQGMEDIIDYIKKRYNNMPIFVTENGYGSNDNDLDKDINRIKFHKAYLASLARSISESEFATTTIHVIMNLCWNRNGADVRGYFIWSLMDNFEWNFGYTIKFGLYYVDPFTLDRSPKLSAHWYHNFLTNDIQAEKSI</sequence>
<feature type="chain" id="PRO_5018754475" evidence="4">
    <location>
        <begin position="26"/>
        <end position="959"/>
    </location>
</feature>
<reference evidence="5" key="2">
    <citation type="submission" date="2019-01" db="UniProtKB">
        <authorList>
            <consortium name="EnsemblPlants"/>
        </authorList>
    </citation>
    <scope>IDENTIFICATION</scope>
    <source>
        <strain evidence="5">cv. Heinz 1706</strain>
    </source>
</reference>
<evidence type="ECO:0000313" key="5">
    <source>
        <dbReference type="EnsemblPlants" id="Solyc07g063390.3.1"/>
    </source>
</evidence>
<keyword evidence="2" id="KW-0378">Hydrolase</keyword>
<dbReference type="InterPro" id="IPR017853">
    <property type="entry name" value="GH"/>
</dbReference>
<dbReference type="Proteomes" id="UP000004994">
    <property type="component" value="Chromosome 7"/>
</dbReference>
<dbReference type="Gramene" id="Solyc07g063390.3.1">
    <property type="protein sequence ID" value="Solyc07g063390.3.1"/>
    <property type="gene ID" value="Solyc07g063390.3"/>
</dbReference>
<keyword evidence="4" id="KW-0732">Signal</keyword>
<feature type="signal peptide" evidence="4">
    <location>
        <begin position="1"/>
        <end position="25"/>
    </location>
</feature>
<dbReference type="SUPFAM" id="SSF51445">
    <property type="entry name" value="(Trans)glycosidases"/>
    <property type="match status" value="2"/>
</dbReference>
<dbReference type="InterPro" id="IPR001360">
    <property type="entry name" value="Glyco_hydro_1"/>
</dbReference>
<comment type="similarity">
    <text evidence="1">Belongs to the glycosyl hydrolase 1 family.</text>
</comment>
<accession>A0A3Q7HHP7</accession>
<dbReference type="InParanoid" id="A0A3Q7HHP7"/>
<protein>
    <submittedName>
        <fullName evidence="5">Uncharacterized protein</fullName>
    </submittedName>
</protein>
<name>A0A3Q7HHP7_SOLLC</name>
<keyword evidence="6" id="KW-1185">Reference proteome</keyword>
<dbReference type="Pfam" id="PF00232">
    <property type="entry name" value="Glyco_hydro_1"/>
    <property type="match status" value="3"/>
</dbReference>
<dbReference type="GO" id="GO:0008422">
    <property type="term" value="F:beta-glucosidase activity"/>
    <property type="evidence" value="ECO:0000318"/>
    <property type="project" value="GO_Central"/>
</dbReference>
<evidence type="ECO:0000313" key="6">
    <source>
        <dbReference type="Proteomes" id="UP000004994"/>
    </source>
</evidence>
<evidence type="ECO:0000256" key="2">
    <source>
        <dbReference type="ARBA" id="ARBA00022801"/>
    </source>
</evidence>
<dbReference type="FunFam" id="3.20.20.80:FF:000020">
    <property type="entry name" value="Beta-glucosidase 12"/>
    <property type="match status" value="2"/>
</dbReference>
<dbReference type="PROSITE" id="PS00653">
    <property type="entry name" value="GLYCOSYL_HYDROL_F1_2"/>
    <property type="match status" value="1"/>
</dbReference>
<dbReference type="InterPro" id="IPR033132">
    <property type="entry name" value="GH_1_N_CS"/>
</dbReference>
<dbReference type="Gene3D" id="3.20.20.80">
    <property type="entry name" value="Glycosidases"/>
    <property type="match status" value="2"/>
</dbReference>